<dbReference type="Proteomes" id="UP000070578">
    <property type="component" value="Unassembled WGS sequence"/>
</dbReference>
<evidence type="ECO:0000259" key="2">
    <source>
        <dbReference type="PROSITE" id="PS50110"/>
    </source>
</evidence>
<dbReference type="InterPro" id="IPR001789">
    <property type="entry name" value="Sig_transdc_resp-reg_receiver"/>
</dbReference>
<evidence type="ECO:0000313" key="4">
    <source>
        <dbReference type="EMBL" id="KXS31862.1"/>
    </source>
</evidence>
<dbReference type="AlphaFoldDB" id="A0A139BSA7"/>
<dbReference type="CDD" id="cd01948">
    <property type="entry name" value="EAL"/>
    <property type="match status" value="1"/>
</dbReference>
<evidence type="ECO:0000313" key="5">
    <source>
        <dbReference type="Proteomes" id="UP000070578"/>
    </source>
</evidence>
<evidence type="ECO:0000259" key="3">
    <source>
        <dbReference type="PROSITE" id="PS50883"/>
    </source>
</evidence>
<dbReference type="SUPFAM" id="SSF52172">
    <property type="entry name" value="CheY-like"/>
    <property type="match status" value="1"/>
</dbReference>
<accession>A0A139BSA7</accession>
<keyword evidence="1" id="KW-0597">Phosphoprotein</keyword>
<dbReference type="Pfam" id="PF00563">
    <property type="entry name" value="EAL"/>
    <property type="match status" value="1"/>
</dbReference>
<gene>
    <name evidence="4" type="ORF">AWT59_1994</name>
</gene>
<dbReference type="PANTHER" id="PTHR33121:SF79">
    <property type="entry name" value="CYCLIC DI-GMP PHOSPHODIESTERASE PDED-RELATED"/>
    <property type="match status" value="1"/>
</dbReference>
<proteinExistence type="predicted"/>
<feature type="domain" description="Response regulatory" evidence="2">
    <location>
        <begin position="8"/>
        <end position="130"/>
    </location>
</feature>
<organism evidence="4 5">
    <name type="scientific">Candidatus Gallionella acididurans</name>
    <dbReference type="NCBI Taxonomy" id="1796491"/>
    <lineage>
        <taxon>Bacteria</taxon>
        <taxon>Pseudomonadati</taxon>
        <taxon>Pseudomonadota</taxon>
        <taxon>Betaproteobacteria</taxon>
        <taxon>Nitrosomonadales</taxon>
        <taxon>Gallionellaceae</taxon>
        <taxon>Gallionella</taxon>
    </lineage>
</organism>
<dbReference type="InterPro" id="IPR035919">
    <property type="entry name" value="EAL_sf"/>
</dbReference>
<dbReference type="InterPro" id="IPR050706">
    <property type="entry name" value="Cyclic-di-GMP_PDE-like"/>
</dbReference>
<dbReference type="SUPFAM" id="SSF141868">
    <property type="entry name" value="EAL domain-like"/>
    <property type="match status" value="1"/>
</dbReference>
<dbReference type="GO" id="GO:0071111">
    <property type="term" value="F:cyclic-guanylate-specific phosphodiesterase activity"/>
    <property type="evidence" value="ECO:0007669"/>
    <property type="project" value="InterPro"/>
</dbReference>
<keyword evidence="4" id="KW-0418">Kinase</keyword>
<dbReference type="GO" id="GO:0000160">
    <property type="term" value="P:phosphorelay signal transduction system"/>
    <property type="evidence" value="ECO:0007669"/>
    <property type="project" value="InterPro"/>
</dbReference>
<dbReference type="SMART" id="SM00052">
    <property type="entry name" value="EAL"/>
    <property type="match status" value="1"/>
</dbReference>
<feature type="domain" description="EAL" evidence="3">
    <location>
        <begin position="142"/>
        <end position="395"/>
    </location>
</feature>
<evidence type="ECO:0000256" key="1">
    <source>
        <dbReference type="PROSITE-ProRule" id="PRU00169"/>
    </source>
</evidence>
<dbReference type="PATRIC" id="fig|1796491.3.peg.2172"/>
<dbReference type="PANTHER" id="PTHR33121">
    <property type="entry name" value="CYCLIC DI-GMP PHOSPHODIESTERASE PDEF"/>
    <property type="match status" value="1"/>
</dbReference>
<sequence length="406" mass="45063">MTGKSAIKILVLDDESFMLKLLTHMLAKLEFTLVTTCDSGRVALESFDSPNSSPDLILLDLNMPEMDGVEFVRHLVERHYNGSLILVSGEDERMLQTAEKLVRAHKISVLGHLHKPVKPKELAELLEKWTPLSPNRPRAANKIYGADEVRAAIANGEMVNYYQPKVVVATGEVAGVETLVRWRHPQDGMVFPDQFIGVTEAHGLIDDLTRVVLTGALAQSKVWQEAGLVLRVAVNVSMDNLVSLDFPDFVAGLAAKAGVPSQQVVLEVTESRLMQDTRASLETLTRLRLKRFWVSIDDFGTGHSSLAQLRDIPFDELKIDQSFVHGAWANETLRAMYDASLGLARQLGMEVVAEGVEDRDDWDLLRNTGCDLAQGYFIARPMAAADLPGWIQVWQVRVGEELLTGR</sequence>
<comment type="caution">
    <text evidence="4">The sequence shown here is derived from an EMBL/GenBank/DDBJ whole genome shotgun (WGS) entry which is preliminary data.</text>
</comment>
<dbReference type="SMART" id="SM00448">
    <property type="entry name" value="REC"/>
    <property type="match status" value="1"/>
</dbReference>
<dbReference type="InterPro" id="IPR001633">
    <property type="entry name" value="EAL_dom"/>
</dbReference>
<feature type="modified residue" description="4-aspartylphosphate" evidence="1">
    <location>
        <position position="60"/>
    </location>
</feature>
<reference evidence="4 5" key="2">
    <citation type="submission" date="2016-03" db="EMBL/GenBank/DDBJ databases">
        <title>New uncultured bacterium of the family Gallionellaceae from acid mine drainage: description and reconstruction of genome based on metagenomic analysis of microbial community.</title>
        <authorList>
            <person name="Kadnikov V."/>
            <person name="Ivasenko D."/>
            <person name="Beletsky A."/>
            <person name="Mardanov A."/>
            <person name="Danilova E."/>
            <person name="Pimenov N."/>
            <person name="Karnachuk O."/>
            <person name="Ravin N."/>
        </authorList>
    </citation>
    <scope>NUCLEOTIDE SEQUENCE [LARGE SCALE GENOMIC DNA]</scope>
    <source>
        <strain evidence="4">ShG14-8</strain>
    </source>
</reference>
<dbReference type="PROSITE" id="PS50883">
    <property type="entry name" value="EAL"/>
    <property type="match status" value="1"/>
</dbReference>
<keyword evidence="4" id="KW-0808">Transferase</keyword>
<reference evidence="4 5" key="1">
    <citation type="submission" date="2016-02" db="EMBL/GenBank/DDBJ databases">
        <authorList>
            <person name="Wen L."/>
            <person name="He K."/>
            <person name="Yang H."/>
        </authorList>
    </citation>
    <scope>NUCLEOTIDE SEQUENCE [LARGE SCALE GENOMIC DNA]</scope>
    <source>
        <strain evidence="4">ShG14-8</strain>
    </source>
</reference>
<dbReference type="Pfam" id="PF00072">
    <property type="entry name" value="Response_reg"/>
    <property type="match status" value="1"/>
</dbReference>
<dbReference type="GO" id="GO:0016301">
    <property type="term" value="F:kinase activity"/>
    <property type="evidence" value="ECO:0007669"/>
    <property type="project" value="UniProtKB-KW"/>
</dbReference>
<dbReference type="Gene3D" id="3.20.20.450">
    <property type="entry name" value="EAL domain"/>
    <property type="match status" value="1"/>
</dbReference>
<dbReference type="PROSITE" id="PS50110">
    <property type="entry name" value="RESPONSE_REGULATORY"/>
    <property type="match status" value="1"/>
</dbReference>
<protein>
    <submittedName>
        <fullName evidence="4">Histidine kinase</fullName>
    </submittedName>
</protein>
<dbReference type="InterPro" id="IPR011006">
    <property type="entry name" value="CheY-like_superfamily"/>
</dbReference>
<name>A0A139BSA7_9PROT</name>
<dbReference type="EMBL" id="LSLI01000052">
    <property type="protein sequence ID" value="KXS31862.1"/>
    <property type="molecule type" value="Genomic_DNA"/>
</dbReference>
<dbReference type="Gene3D" id="3.40.50.2300">
    <property type="match status" value="1"/>
</dbReference>